<dbReference type="InterPro" id="IPR017941">
    <property type="entry name" value="Rieske_2Fe-2S"/>
</dbReference>
<evidence type="ECO:0000313" key="7">
    <source>
        <dbReference type="Proteomes" id="UP001597044"/>
    </source>
</evidence>
<evidence type="ECO:0000256" key="1">
    <source>
        <dbReference type="ARBA" id="ARBA00022714"/>
    </source>
</evidence>
<accession>A0ABW3HGM5</accession>
<evidence type="ECO:0000256" key="4">
    <source>
        <dbReference type="ARBA" id="ARBA00023014"/>
    </source>
</evidence>
<organism evidence="6 7">
    <name type="scientific">Paraperlucidibaca wandonensis</name>
    <dbReference type="NCBI Taxonomy" id="1268273"/>
    <lineage>
        <taxon>Bacteria</taxon>
        <taxon>Pseudomonadati</taxon>
        <taxon>Pseudomonadota</taxon>
        <taxon>Gammaproteobacteria</taxon>
        <taxon>Moraxellales</taxon>
        <taxon>Moraxellaceae</taxon>
        <taxon>Paraperlucidibaca</taxon>
    </lineage>
</organism>
<evidence type="ECO:0000256" key="2">
    <source>
        <dbReference type="ARBA" id="ARBA00022723"/>
    </source>
</evidence>
<sequence length="132" mass="14762">MTYVVLEKLMYLDDGYRGEFSVDGVPLLLIQENGQRYLVRNQCPHRQAELRSANIAQADGERNLSLRCVKHGWRFDVVTGECKMPGPGPCLSRYALVLEGATIGVLTPLEALPAHTAADNDSLREPHNLWSR</sequence>
<name>A0ABW3HGM5_9GAMM</name>
<keyword evidence="1" id="KW-0001">2Fe-2S</keyword>
<comment type="caution">
    <text evidence="6">The sequence shown here is derived from an EMBL/GenBank/DDBJ whole genome shotgun (WGS) entry which is preliminary data.</text>
</comment>
<dbReference type="Pfam" id="PF00355">
    <property type="entry name" value="Rieske"/>
    <property type="match status" value="1"/>
</dbReference>
<keyword evidence="3" id="KW-0408">Iron</keyword>
<dbReference type="PROSITE" id="PS51296">
    <property type="entry name" value="RIESKE"/>
    <property type="match status" value="1"/>
</dbReference>
<keyword evidence="2" id="KW-0479">Metal-binding</keyword>
<protein>
    <submittedName>
        <fullName evidence="6">Rieske (2Fe-2S) protein</fullName>
    </submittedName>
</protein>
<dbReference type="InterPro" id="IPR036922">
    <property type="entry name" value="Rieske_2Fe-2S_sf"/>
</dbReference>
<dbReference type="SUPFAM" id="SSF50022">
    <property type="entry name" value="ISP domain"/>
    <property type="match status" value="1"/>
</dbReference>
<evidence type="ECO:0000256" key="3">
    <source>
        <dbReference type="ARBA" id="ARBA00023004"/>
    </source>
</evidence>
<dbReference type="Gene3D" id="2.102.10.10">
    <property type="entry name" value="Rieske [2Fe-2S] iron-sulphur domain"/>
    <property type="match status" value="1"/>
</dbReference>
<keyword evidence="7" id="KW-1185">Reference proteome</keyword>
<dbReference type="Proteomes" id="UP001597044">
    <property type="component" value="Unassembled WGS sequence"/>
</dbReference>
<keyword evidence="4" id="KW-0411">Iron-sulfur</keyword>
<dbReference type="CDD" id="cd03467">
    <property type="entry name" value="Rieske"/>
    <property type="match status" value="1"/>
</dbReference>
<dbReference type="RefSeq" id="WP_340674775.1">
    <property type="nucleotide sequence ID" value="NZ_JBHTIT010000001.1"/>
</dbReference>
<evidence type="ECO:0000259" key="5">
    <source>
        <dbReference type="PROSITE" id="PS51296"/>
    </source>
</evidence>
<feature type="domain" description="Rieske" evidence="5">
    <location>
        <begin position="2"/>
        <end position="105"/>
    </location>
</feature>
<dbReference type="EMBL" id="JBHTIT010000001">
    <property type="protein sequence ID" value="MFD0949665.1"/>
    <property type="molecule type" value="Genomic_DNA"/>
</dbReference>
<evidence type="ECO:0000313" key="6">
    <source>
        <dbReference type="EMBL" id="MFD0949665.1"/>
    </source>
</evidence>
<reference evidence="7" key="1">
    <citation type="journal article" date="2019" name="Int. J. Syst. Evol. Microbiol.">
        <title>The Global Catalogue of Microorganisms (GCM) 10K type strain sequencing project: providing services to taxonomists for standard genome sequencing and annotation.</title>
        <authorList>
            <consortium name="The Broad Institute Genomics Platform"/>
            <consortium name="The Broad Institute Genome Sequencing Center for Infectious Disease"/>
            <person name="Wu L."/>
            <person name="Ma J."/>
        </authorList>
    </citation>
    <scope>NUCLEOTIDE SEQUENCE [LARGE SCALE GENOMIC DNA]</scope>
    <source>
        <strain evidence="7">CCUG 63419</strain>
    </source>
</reference>
<gene>
    <name evidence="6" type="ORF">ACFQ0F_04545</name>
</gene>
<proteinExistence type="predicted"/>